<evidence type="ECO:0000313" key="3">
    <source>
        <dbReference type="Proteomes" id="UP000621436"/>
    </source>
</evidence>
<protein>
    <submittedName>
        <fullName evidence="2">Uncharacterized protein</fullName>
    </submittedName>
</protein>
<name>A0A931AWX2_9FIRM</name>
<evidence type="ECO:0000256" key="1">
    <source>
        <dbReference type="SAM" id="Phobius"/>
    </source>
</evidence>
<feature type="transmembrane region" description="Helical" evidence="1">
    <location>
        <begin position="12"/>
        <end position="33"/>
    </location>
</feature>
<comment type="caution">
    <text evidence="2">The sequence shown here is derived from an EMBL/GenBank/DDBJ whole genome shotgun (WGS) entry which is preliminary data.</text>
</comment>
<keyword evidence="1" id="KW-0812">Transmembrane</keyword>
<gene>
    <name evidence="2" type="ORF">I0Q91_10840</name>
</gene>
<dbReference type="EMBL" id="JADPIE010000006">
    <property type="protein sequence ID" value="MBF8437581.1"/>
    <property type="molecule type" value="Genomic_DNA"/>
</dbReference>
<keyword evidence="1" id="KW-1133">Transmembrane helix</keyword>
<accession>A0A931AWX2</accession>
<dbReference type="AlphaFoldDB" id="A0A931AWX2"/>
<keyword evidence="1" id="KW-0472">Membrane</keyword>
<reference evidence="2" key="1">
    <citation type="submission" date="2020-11" db="EMBL/GenBank/DDBJ databases">
        <title>Halonatronomonas betainensis gen. nov., sp. nov. a novel haloalkaliphilic representative of the family Halanaerobiacae capable of betaine degradation.</title>
        <authorList>
            <person name="Boltyanskaya Y."/>
            <person name="Kevbrin V."/>
            <person name="Detkova E."/>
            <person name="Grouzdev D.S."/>
            <person name="Koziaeva V."/>
            <person name="Zhilina T."/>
        </authorList>
    </citation>
    <scope>NUCLEOTIDE SEQUENCE</scope>
    <source>
        <strain evidence="2">Z-7014</strain>
    </source>
</reference>
<dbReference type="RefSeq" id="WP_270454575.1">
    <property type="nucleotide sequence ID" value="NZ_JADPIE010000006.1"/>
</dbReference>
<proteinExistence type="predicted"/>
<keyword evidence="3" id="KW-1185">Reference proteome</keyword>
<dbReference type="Proteomes" id="UP000621436">
    <property type="component" value="Unassembled WGS sequence"/>
</dbReference>
<sequence length="160" mass="18467">MIDILNNKGYMLLEILLGLTIALLIFLSISLLFNSSLRLYHEIINATGGVELEIISEKIATDLALSREIYKGVDEIQIKGHDGKWTSYLLYNSQNGRELGFRREKSRDLNGEVVFTRVDSLLSNPDRFELRKENGLYYLVISYQDNNELYIRERTIFRGG</sequence>
<organism evidence="2 3">
    <name type="scientific">Halonatronomonas betaini</name>
    <dbReference type="NCBI Taxonomy" id="2778430"/>
    <lineage>
        <taxon>Bacteria</taxon>
        <taxon>Bacillati</taxon>
        <taxon>Bacillota</taxon>
        <taxon>Clostridia</taxon>
        <taxon>Halanaerobiales</taxon>
        <taxon>Halarsenatibacteraceae</taxon>
        <taxon>Halonatronomonas</taxon>
    </lineage>
</organism>
<evidence type="ECO:0000313" key="2">
    <source>
        <dbReference type="EMBL" id="MBF8437581.1"/>
    </source>
</evidence>